<proteinExistence type="predicted"/>
<dbReference type="VEuPathDB" id="FungiDB:AMAG_13518"/>
<reference evidence="1 2" key="1">
    <citation type="submission" date="2009-11" db="EMBL/GenBank/DDBJ databases">
        <title>Annotation of Allomyces macrogynus ATCC 38327.</title>
        <authorList>
            <consortium name="The Broad Institute Genome Sequencing Platform"/>
            <person name="Russ C."/>
            <person name="Cuomo C."/>
            <person name="Burger G."/>
            <person name="Gray M.W."/>
            <person name="Holland P.W.H."/>
            <person name="King N."/>
            <person name="Lang F.B.F."/>
            <person name="Roger A.J."/>
            <person name="Ruiz-Trillo I."/>
            <person name="Young S.K."/>
            <person name="Zeng Q."/>
            <person name="Gargeya S."/>
            <person name="Fitzgerald M."/>
            <person name="Haas B."/>
            <person name="Abouelleil A."/>
            <person name="Alvarado L."/>
            <person name="Arachchi H.M."/>
            <person name="Berlin A."/>
            <person name="Chapman S.B."/>
            <person name="Gearin G."/>
            <person name="Goldberg J."/>
            <person name="Griggs A."/>
            <person name="Gujja S."/>
            <person name="Hansen M."/>
            <person name="Heiman D."/>
            <person name="Howarth C."/>
            <person name="Larimer J."/>
            <person name="Lui A."/>
            <person name="MacDonald P.J.P."/>
            <person name="McCowen C."/>
            <person name="Montmayeur A."/>
            <person name="Murphy C."/>
            <person name="Neiman D."/>
            <person name="Pearson M."/>
            <person name="Priest M."/>
            <person name="Roberts A."/>
            <person name="Saif S."/>
            <person name="Shea T."/>
            <person name="Sisk P."/>
            <person name="Stolte C."/>
            <person name="Sykes S."/>
            <person name="Wortman J."/>
            <person name="Nusbaum C."/>
            <person name="Birren B."/>
        </authorList>
    </citation>
    <scope>NUCLEOTIDE SEQUENCE [LARGE SCALE GENOMIC DNA]</scope>
    <source>
        <strain evidence="1 2">ATCC 38327</strain>
    </source>
</reference>
<dbReference type="EMBL" id="GG745358">
    <property type="protein sequence ID" value="KNE68880.1"/>
    <property type="molecule type" value="Genomic_DNA"/>
</dbReference>
<gene>
    <name evidence="1" type="ORF">AMAG_13518</name>
</gene>
<evidence type="ECO:0000313" key="1">
    <source>
        <dbReference type="EMBL" id="KNE68880.1"/>
    </source>
</evidence>
<keyword evidence="2" id="KW-1185">Reference proteome</keyword>
<dbReference type="Proteomes" id="UP000054350">
    <property type="component" value="Unassembled WGS sequence"/>
</dbReference>
<protein>
    <submittedName>
        <fullName evidence="1">Uncharacterized protein</fullName>
    </submittedName>
</protein>
<sequence>MSQLYEYVAPPALPESSTSARSTSGASPSVQLDDVPELLFRTPTWAALTRLVARAPAADAPKAALSASGELRRCQHMLAAAGIARNDAALAAAYDIKRAIQAACASTGRQFDVESIPLGEKREQVLVAGQELLLEINLAAGTVESAKVEVPEMLCPAEYRAAGERIVLESIRRRDVEGLTRALHQIVLLDEVVAAKFAAVPWSMTVLANDLVKIASTTEMNPNAGCGAVRTNEERLAISLMYFAPPRAMILGQPPRVGEKGVCALHLTWTKASSEHPFLSTISSTFLENNGTFRNLAVDPTTVRAAYQWTCELDPPLPVSPATLATLQSVAECTTVTDAAFTLEDLVGVATVVRAPTSHAPPAAACQLRSLSFGAPGALPAVIAALRPQAAFNHFLHDFDASSVATKVRTVFPAVDLVIGDLPVRVAVEHRDGAIDWTVACARDAAVVSRMRDVVRTAGEAGVLARWCAERGIV</sequence>
<evidence type="ECO:0000313" key="2">
    <source>
        <dbReference type="Proteomes" id="UP000054350"/>
    </source>
</evidence>
<reference evidence="2" key="2">
    <citation type="submission" date="2009-11" db="EMBL/GenBank/DDBJ databases">
        <title>The Genome Sequence of Allomyces macrogynus strain ATCC 38327.</title>
        <authorList>
            <consortium name="The Broad Institute Genome Sequencing Platform"/>
            <person name="Russ C."/>
            <person name="Cuomo C."/>
            <person name="Shea T."/>
            <person name="Young S.K."/>
            <person name="Zeng Q."/>
            <person name="Koehrsen M."/>
            <person name="Haas B."/>
            <person name="Borodovsky M."/>
            <person name="Guigo R."/>
            <person name="Alvarado L."/>
            <person name="Berlin A."/>
            <person name="Borenstein D."/>
            <person name="Chen Z."/>
            <person name="Engels R."/>
            <person name="Freedman E."/>
            <person name="Gellesch M."/>
            <person name="Goldberg J."/>
            <person name="Griggs A."/>
            <person name="Gujja S."/>
            <person name="Heiman D."/>
            <person name="Hepburn T."/>
            <person name="Howarth C."/>
            <person name="Jen D."/>
            <person name="Larson L."/>
            <person name="Lewis B."/>
            <person name="Mehta T."/>
            <person name="Park D."/>
            <person name="Pearson M."/>
            <person name="Roberts A."/>
            <person name="Saif S."/>
            <person name="Shenoy N."/>
            <person name="Sisk P."/>
            <person name="Stolte C."/>
            <person name="Sykes S."/>
            <person name="Walk T."/>
            <person name="White J."/>
            <person name="Yandava C."/>
            <person name="Burger G."/>
            <person name="Gray M.W."/>
            <person name="Holland P.W.H."/>
            <person name="King N."/>
            <person name="Lang F.B.F."/>
            <person name="Roger A.J."/>
            <person name="Ruiz-Trillo I."/>
            <person name="Lander E."/>
            <person name="Nusbaum C."/>
        </authorList>
    </citation>
    <scope>NUCLEOTIDE SEQUENCE [LARGE SCALE GENOMIC DNA]</scope>
    <source>
        <strain evidence="2">ATCC 38327</strain>
    </source>
</reference>
<dbReference type="OrthoDB" id="5564845at2759"/>
<dbReference type="AlphaFoldDB" id="A0A0L0T2J8"/>
<accession>A0A0L0T2J8</accession>
<name>A0A0L0T2J8_ALLM3</name>
<organism evidence="1 2">
    <name type="scientific">Allomyces macrogynus (strain ATCC 38327)</name>
    <name type="common">Allomyces javanicus var. macrogynus</name>
    <dbReference type="NCBI Taxonomy" id="578462"/>
    <lineage>
        <taxon>Eukaryota</taxon>
        <taxon>Fungi</taxon>
        <taxon>Fungi incertae sedis</taxon>
        <taxon>Blastocladiomycota</taxon>
        <taxon>Blastocladiomycetes</taxon>
        <taxon>Blastocladiales</taxon>
        <taxon>Blastocladiaceae</taxon>
        <taxon>Allomyces</taxon>
    </lineage>
</organism>